<dbReference type="PANTHER" id="PTHR43884:SF20">
    <property type="entry name" value="ACYL-COA DEHYDROGENASE FADE28"/>
    <property type="match status" value="1"/>
</dbReference>
<gene>
    <name evidence="8" type="ORF">DCC39_11005</name>
</gene>
<organism evidence="8 9">
    <name type="scientific">Pueribacillus theae</name>
    <dbReference type="NCBI Taxonomy" id="2171751"/>
    <lineage>
        <taxon>Bacteria</taxon>
        <taxon>Bacillati</taxon>
        <taxon>Bacillota</taxon>
        <taxon>Bacilli</taxon>
        <taxon>Bacillales</taxon>
        <taxon>Bacillaceae</taxon>
        <taxon>Pueribacillus</taxon>
    </lineage>
</organism>
<dbReference type="SUPFAM" id="SSF47203">
    <property type="entry name" value="Acyl-CoA dehydrogenase C-terminal domain-like"/>
    <property type="match status" value="1"/>
</dbReference>
<dbReference type="InterPro" id="IPR036250">
    <property type="entry name" value="AcylCo_DH-like_C"/>
</dbReference>
<evidence type="ECO:0000256" key="2">
    <source>
        <dbReference type="ARBA" id="ARBA00009347"/>
    </source>
</evidence>
<reference evidence="8 9" key="1">
    <citation type="submission" date="2018-04" db="EMBL/GenBank/DDBJ databases">
        <title>Camelliibacillus theae gen. nov., sp. nov., isolated from Pu'er tea.</title>
        <authorList>
            <person name="Niu L."/>
        </authorList>
    </citation>
    <scope>NUCLEOTIDE SEQUENCE [LARGE SCALE GENOMIC DNA]</scope>
    <source>
        <strain evidence="8 9">T8</strain>
    </source>
</reference>
<dbReference type="OrthoDB" id="7328575at2"/>
<dbReference type="Pfam" id="PF00441">
    <property type="entry name" value="Acyl-CoA_dh_1"/>
    <property type="match status" value="1"/>
</dbReference>
<keyword evidence="3" id="KW-0285">Flavoprotein</keyword>
<name>A0A2U1JZN2_9BACI</name>
<keyword evidence="4" id="KW-0274">FAD</keyword>
<evidence type="ECO:0000313" key="8">
    <source>
        <dbReference type="EMBL" id="PWA10686.1"/>
    </source>
</evidence>
<dbReference type="CDD" id="cd00567">
    <property type="entry name" value="ACAD"/>
    <property type="match status" value="1"/>
</dbReference>
<dbReference type="GO" id="GO:0050660">
    <property type="term" value="F:flavin adenine dinucleotide binding"/>
    <property type="evidence" value="ECO:0007669"/>
    <property type="project" value="InterPro"/>
</dbReference>
<evidence type="ECO:0008006" key="10">
    <source>
        <dbReference type="Google" id="ProtNLM"/>
    </source>
</evidence>
<dbReference type="GO" id="GO:0003995">
    <property type="term" value="F:acyl-CoA dehydrogenase activity"/>
    <property type="evidence" value="ECO:0007669"/>
    <property type="project" value="TreeGrafter"/>
</dbReference>
<dbReference type="InterPro" id="IPR009100">
    <property type="entry name" value="AcylCoA_DH/oxidase_NM_dom_sf"/>
</dbReference>
<accession>A0A2U1JZN2</accession>
<proteinExistence type="inferred from homology"/>
<evidence type="ECO:0000259" key="6">
    <source>
        <dbReference type="Pfam" id="PF00441"/>
    </source>
</evidence>
<dbReference type="Proteomes" id="UP000245998">
    <property type="component" value="Unassembled WGS sequence"/>
</dbReference>
<evidence type="ECO:0000259" key="7">
    <source>
        <dbReference type="Pfam" id="PF02771"/>
    </source>
</evidence>
<protein>
    <recommendedName>
        <fullName evidence="10">Acyl-CoA dehydrogenase</fullName>
    </recommendedName>
</protein>
<evidence type="ECO:0000256" key="5">
    <source>
        <dbReference type="ARBA" id="ARBA00023002"/>
    </source>
</evidence>
<keyword evidence="5" id="KW-0560">Oxidoreductase</keyword>
<evidence type="ECO:0000256" key="4">
    <source>
        <dbReference type="ARBA" id="ARBA00022827"/>
    </source>
</evidence>
<dbReference type="InterPro" id="IPR037069">
    <property type="entry name" value="AcylCoA_DH/ox_N_sf"/>
</dbReference>
<dbReference type="SUPFAM" id="SSF56645">
    <property type="entry name" value="Acyl-CoA dehydrogenase NM domain-like"/>
    <property type="match status" value="1"/>
</dbReference>
<keyword evidence="9" id="KW-1185">Reference proteome</keyword>
<dbReference type="InterPro" id="IPR009075">
    <property type="entry name" value="AcylCo_DH/oxidase_C"/>
</dbReference>
<dbReference type="InterPro" id="IPR013786">
    <property type="entry name" value="AcylCoA_DH/ox_N"/>
</dbReference>
<evidence type="ECO:0000256" key="3">
    <source>
        <dbReference type="ARBA" id="ARBA00022630"/>
    </source>
</evidence>
<feature type="domain" description="Acyl-CoA dehydrogenase/oxidase N-terminal" evidence="7">
    <location>
        <begin position="6"/>
        <end position="87"/>
    </location>
</feature>
<feature type="domain" description="Acyl-CoA dehydrogenase/oxidase C-terminal" evidence="6">
    <location>
        <begin position="219"/>
        <end position="364"/>
    </location>
</feature>
<dbReference type="RefSeq" id="WP_116554950.1">
    <property type="nucleotide sequence ID" value="NZ_QCZG01000021.1"/>
</dbReference>
<sequence>MFFGFTEEEKMVQKSVRNMLEKHCQTEDVRKFMEEQTVSNKIKELFGNQGLLGILEPNGEEVTGVTYAILIAQEAGRALLPYPLLENVAGLYALKTCKQHGDLIEKVEAGNEMLTIAWRPESAEAFATEDGYSLSGKLCEVPFAADADQIIASVRISGKGNTPQEEETVVVISKDHPSVSLRKLPGTDETYPIYDVAINNYPLSNANIVKGIGMGTGHQLMNKVKQLGALLAASEMVGSSERALYDTVEYTKERKQFGVVIAKFQALKHMAAEMYLKVESAKSAVEYAAWALESGDPEAELSVSIAKSYASSAAKKVTGDAIQMQGGIGFTWENDMHLFFKRATRTAFLYGDSYTHNEKIAKAAIDAIAGASSAAK</sequence>
<dbReference type="AlphaFoldDB" id="A0A2U1JZN2"/>
<dbReference type="Gene3D" id="1.10.540.10">
    <property type="entry name" value="Acyl-CoA dehydrogenase/oxidase, N-terminal domain"/>
    <property type="match status" value="1"/>
</dbReference>
<dbReference type="EMBL" id="QCZG01000021">
    <property type="protein sequence ID" value="PWA10686.1"/>
    <property type="molecule type" value="Genomic_DNA"/>
</dbReference>
<evidence type="ECO:0000313" key="9">
    <source>
        <dbReference type="Proteomes" id="UP000245998"/>
    </source>
</evidence>
<comment type="caution">
    <text evidence="8">The sequence shown here is derived from an EMBL/GenBank/DDBJ whole genome shotgun (WGS) entry which is preliminary data.</text>
</comment>
<dbReference type="PANTHER" id="PTHR43884">
    <property type="entry name" value="ACYL-COA DEHYDROGENASE"/>
    <property type="match status" value="1"/>
</dbReference>
<comment type="similarity">
    <text evidence="2">Belongs to the acyl-CoA dehydrogenase family.</text>
</comment>
<dbReference type="Pfam" id="PF02771">
    <property type="entry name" value="Acyl-CoA_dh_N"/>
    <property type="match status" value="1"/>
</dbReference>
<comment type="cofactor">
    <cofactor evidence="1">
        <name>FAD</name>
        <dbReference type="ChEBI" id="CHEBI:57692"/>
    </cofactor>
</comment>
<dbReference type="Gene3D" id="1.20.140.10">
    <property type="entry name" value="Butyryl-CoA Dehydrogenase, subunit A, domain 3"/>
    <property type="match status" value="1"/>
</dbReference>
<evidence type="ECO:0000256" key="1">
    <source>
        <dbReference type="ARBA" id="ARBA00001974"/>
    </source>
</evidence>